<protein>
    <submittedName>
        <fullName evidence="1">Uncharacterized protein</fullName>
    </submittedName>
</protein>
<dbReference type="EMBL" id="MXPU01000042">
    <property type="protein sequence ID" value="OWO89539.1"/>
    <property type="molecule type" value="Genomic_DNA"/>
</dbReference>
<evidence type="ECO:0000313" key="1">
    <source>
        <dbReference type="EMBL" id="OWO89539.1"/>
    </source>
</evidence>
<gene>
    <name evidence="1" type="ORF">B5E41_30315</name>
</gene>
<comment type="caution">
    <text evidence="1">The sequence shown here is derived from an EMBL/GenBank/DDBJ whole genome shotgun (WGS) entry which is preliminary data.</text>
</comment>
<reference evidence="1 2" key="1">
    <citation type="submission" date="2017-03" db="EMBL/GenBank/DDBJ databases">
        <title>Genome of strain Rhizobium sp. CNPSo 668.</title>
        <authorList>
            <person name="Ribeiro R."/>
        </authorList>
    </citation>
    <scope>NUCLEOTIDE SEQUENCE [LARGE SCALE GENOMIC DNA]</scope>
    <source>
        <strain evidence="1 2">CNPSo 668</strain>
    </source>
</reference>
<evidence type="ECO:0000313" key="2">
    <source>
        <dbReference type="Proteomes" id="UP000197269"/>
    </source>
</evidence>
<name>A0A246DKP3_9HYPH</name>
<dbReference type="RefSeq" id="WP_088397260.1">
    <property type="nucleotide sequence ID" value="NZ_MXPU01000042.1"/>
</dbReference>
<dbReference type="Proteomes" id="UP000197269">
    <property type="component" value="Unassembled WGS sequence"/>
</dbReference>
<sequence>METAIINKIDLAAVAAQVQAEFAAMLERMGGLLETAKAVQIEQNAANEIRNNYEEKTVEEYREQLVADADFDLSNPLIWAIEKVAQTINQEVEKVGRGVADRSKQLSKVDEYIARELDLRNVRANIKAAETIERIESDFYLIEAKIETEGKGKYKSHAAQLMFLLNGTVYALRIGFNPKTSKVEEYQFRRFLDRKASTPEKPVWVELFTADMTQEQVAKAAHALDSIRAAFDNLLNPPVTEAAAA</sequence>
<accession>A0A246DKP3</accession>
<dbReference type="AlphaFoldDB" id="A0A246DKP3"/>
<organism evidence="1 2">
    <name type="scientific">Rhizobium esperanzae</name>
    <dbReference type="NCBI Taxonomy" id="1967781"/>
    <lineage>
        <taxon>Bacteria</taxon>
        <taxon>Pseudomonadati</taxon>
        <taxon>Pseudomonadota</taxon>
        <taxon>Alphaproteobacteria</taxon>
        <taxon>Hyphomicrobiales</taxon>
        <taxon>Rhizobiaceae</taxon>
        <taxon>Rhizobium/Agrobacterium group</taxon>
        <taxon>Rhizobium</taxon>
    </lineage>
</organism>
<proteinExistence type="predicted"/>